<dbReference type="Gene3D" id="3.40.50.10910">
    <property type="entry name" value="Amidohydrolase"/>
    <property type="match status" value="1"/>
</dbReference>
<evidence type="ECO:0000259" key="1">
    <source>
        <dbReference type="Pfam" id="PF01979"/>
    </source>
</evidence>
<dbReference type="SUPFAM" id="SSF51338">
    <property type="entry name" value="Composite domain of metallo-dependent hydrolases"/>
    <property type="match status" value="1"/>
</dbReference>
<sequence>MRISGVRVFDGERVLPNQDVAIDDGVITRVTAAVAGSADVDGRGRTLLPGLFDAHVHLAPQPEAALRQLAESGVTTALDMFSGGEPLAHMLQLRQADPAHLAALRTAGTGATAPGNMLEKLAGHPLPTVHSPAVADAWVDERLHEGADFIKIVYDVREGGPLDLATVRALVDAAHARGVLAVAHTIAEPRAREAIAAGVDGLAHLFIGDSVDEDFGQFAADHGVFVVPTLIVLRGLCGHRPHEDLQADRRLADRVNRGRPPIPIRPADPSRNHLYAAAITALRQLAAAGVPVLAGTDTGLPTAALGVFGYGATLHAELELLVEASLSPIQALVAATSAPARAFRLTDRGRIRPGMRADLVLVNGDPTQDIRDTRNLVAVWKRGARLELAESGN</sequence>
<dbReference type="Pfam" id="PF01979">
    <property type="entry name" value="Amidohydro_1"/>
    <property type="match status" value="1"/>
</dbReference>
<proteinExistence type="predicted"/>
<dbReference type="AlphaFoldDB" id="A0A317JZD5"/>
<dbReference type="Gene3D" id="3.30.110.90">
    <property type="entry name" value="Amidohydrolase"/>
    <property type="match status" value="1"/>
</dbReference>
<dbReference type="InterPro" id="IPR051781">
    <property type="entry name" value="Metallo-dep_Hydrolase"/>
</dbReference>
<evidence type="ECO:0000313" key="2">
    <source>
        <dbReference type="EMBL" id="PWU46157.1"/>
    </source>
</evidence>
<dbReference type="InterPro" id="IPR006680">
    <property type="entry name" value="Amidohydro-rel"/>
</dbReference>
<gene>
    <name evidence="2" type="ORF">DLJ46_18765</name>
</gene>
<feature type="domain" description="Amidohydrolase-related" evidence="1">
    <location>
        <begin position="46"/>
        <end position="383"/>
    </location>
</feature>
<dbReference type="PANTHER" id="PTHR43135">
    <property type="entry name" value="ALPHA-D-RIBOSE 1-METHYLPHOSPHONATE 5-TRIPHOSPHATE DIPHOSPHATASE"/>
    <property type="match status" value="1"/>
</dbReference>
<dbReference type="InterPro" id="IPR032466">
    <property type="entry name" value="Metal_Hydrolase"/>
</dbReference>
<dbReference type="Gene3D" id="2.30.40.10">
    <property type="entry name" value="Urease, subunit C, domain 1"/>
    <property type="match status" value="1"/>
</dbReference>
<dbReference type="OrthoDB" id="3514520at2"/>
<dbReference type="RefSeq" id="WP_109945943.1">
    <property type="nucleotide sequence ID" value="NZ_QGSV01000227.1"/>
</dbReference>
<dbReference type="Proteomes" id="UP000245683">
    <property type="component" value="Unassembled WGS sequence"/>
</dbReference>
<keyword evidence="3" id="KW-1185">Reference proteome</keyword>
<dbReference type="InterPro" id="IPR011059">
    <property type="entry name" value="Metal-dep_hydrolase_composite"/>
</dbReference>
<keyword evidence="2" id="KW-0378">Hydrolase</keyword>
<reference evidence="3" key="1">
    <citation type="submission" date="2018-05" db="EMBL/GenBank/DDBJ databases">
        <title>Micromonospora globispora sp. nov. and Micromonospora rugosa sp. nov., isolated from marine sediment.</title>
        <authorList>
            <person name="Carro L."/>
            <person name="Aysel V."/>
            <person name="Cetin D."/>
            <person name="Igual J.M."/>
            <person name="Klenk H.-P."/>
            <person name="Trujillo M.E."/>
            <person name="Sahin N."/>
        </authorList>
    </citation>
    <scope>NUCLEOTIDE SEQUENCE [LARGE SCALE GENOMIC DNA]</scope>
    <source>
        <strain evidence="3">S2904</strain>
    </source>
</reference>
<organism evidence="2 3">
    <name type="scientific">Micromonospora globispora</name>
    <dbReference type="NCBI Taxonomy" id="1450148"/>
    <lineage>
        <taxon>Bacteria</taxon>
        <taxon>Bacillati</taxon>
        <taxon>Actinomycetota</taxon>
        <taxon>Actinomycetes</taxon>
        <taxon>Micromonosporales</taxon>
        <taxon>Micromonosporaceae</taxon>
        <taxon>Micromonospora</taxon>
    </lineage>
</organism>
<comment type="caution">
    <text evidence="2">The sequence shown here is derived from an EMBL/GenBank/DDBJ whole genome shotgun (WGS) entry which is preliminary data.</text>
</comment>
<name>A0A317JZD5_9ACTN</name>
<evidence type="ECO:0000313" key="3">
    <source>
        <dbReference type="Proteomes" id="UP000245683"/>
    </source>
</evidence>
<dbReference type="PANTHER" id="PTHR43135:SF3">
    <property type="entry name" value="ALPHA-D-RIBOSE 1-METHYLPHOSPHONATE 5-TRIPHOSPHATE DIPHOSPHATASE"/>
    <property type="match status" value="1"/>
</dbReference>
<dbReference type="EMBL" id="QGSV01000227">
    <property type="protein sequence ID" value="PWU46157.1"/>
    <property type="molecule type" value="Genomic_DNA"/>
</dbReference>
<accession>A0A317JZD5</accession>
<dbReference type="GO" id="GO:0016810">
    <property type="term" value="F:hydrolase activity, acting on carbon-nitrogen (but not peptide) bonds"/>
    <property type="evidence" value="ECO:0007669"/>
    <property type="project" value="InterPro"/>
</dbReference>
<dbReference type="SUPFAM" id="SSF51556">
    <property type="entry name" value="Metallo-dependent hydrolases"/>
    <property type="match status" value="1"/>
</dbReference>
<protein>
    <submittedName>
        <fullName evidence="2">Amidohydrolase</fullName>
    </submittedName>
</protein>
<dbReference type="Gene3D" id="1.20.58.520">
    <property type="entry name" value="Amidohydrolase"/>
    <property type="match status" value="1"/>
</dbReference>